<protein>
    <submittedName>
        <fullName evidence="11">Transcobalamin 3</fullName>
    </submittedName>
</protein>
<evidence type="ECO:0000256" key="2">
    <source>
        <dbReference type="ARBA" id="ARBA00006449"/>
    </source>
</evidence>
<dbReference type="GO" id="GO:0005615">
    <property type="term" value="C:extracellular space"/>
    <property type="evidence" value="ECO:0007669"/>
    <property type="project" value="TreeGrafter"/>
</dbReference>
<reference evidence="11" key="1">
    <citation type="journal article" date="2014" name="Genome Biol. Evol.">
        <title>Basal gnathostomes provide unique insights into the evolution of vitamin B12 binders.</title>
        <authorList>
            <person name="Lopes-Marques M."/>
            <person name="Ruivo R."/>
            <person name="Delgado I."/>
            <person name="Wilson J.M."/>
            <person name="Aluru N."/>
            <person name="Castro L.F."/>
        </authorList>
    </citation>
    <scope>NUCLEOTIDE SEQUENCE</scope>
</reference>
<dbReference type="EMBL" id="KP273227">
    <property type="protein sequence ID" value="AJC97679.1"/>
    <property type="molecule type" value="mRNA"/>
</dbReference>
<feature type="chain" id="PRO_5002109772" evidence="9">
    <location>
        <begin position="20"/>
        <end position="401"/>
    </location>
</feature>
<dbReference type="Gene3D" id="2.170.130.30">
    <property type="match status" value="1"/>
</dbReference>
<evidence type="ECO:0000313" key="11">
    <source>
        <dbReference type="EMBL" id="AJC97679.1"/>
    </source>
</evidence>
<keyword evidence="6 7" id="KW-0170">Cobalt</keyword>
<dbReference type="PANTHER" id="PTHR10559:SF15">
    <property type="entry name" value="COBALAMIN BINDING INTRINSIC FACTOR"/>
    <property type="match status" value="1"/>
</dbReference>
<feature type="binding site" evidence="7">
    <location>
        <position position="266"/>
    </location>
    <ligand>
        <name>cyanocob(III)alamin</name>
        <dbReference type="ChEBI" id="CHEBI:17439"/>
    </ligand>
</feature>
<dbReference type="Pfam" id="PF14478">
    <property type="entry name" value="DUF4430"/>
    <property type="match status" value="1"/>
</dbReference>
<feature type="domain" description="Transcobalamin-like C-terminal" evidence="10">
    <location>
        <begin position="323"/>
        <end position="396"/>
    </location>
</feature>
<accession>A0A0B4UCC4</accession>
<evidence type="ECO:0000259" key="10">
    <source>
        <dbReference type="Pfam" id="PF14478"/>
    </source>
</evidence>
<evidence type="ECO:0000256" key="9">
    <source>
        <dbReference type="SAM" id="SignalP"/>
    </source>
</evidence>
<dbReference type="AlphaFoldDB" id="A0A0B4UCC4"/>
<dbReference type="PANTHER" id="PTHR10559">
    <property type="entry name" value="TRANSCOBALAMIN-1/GASTRIC INTRINSIC FACTOR"/>
    <property type="match status" value="1"/>
</dbReference>
<evidence type="ECO:0000256" key="6">
    <source>
        <dbReference type="ARBA" id="ARBA00023285"/>
    </source>
</evidence>
<gene>
    <name evidence="11" type="primary">TCN3</name>
</gene>
<evidence type="ECO:0000256" key="7">
    <source>
        <dbReference type="PIRSR" id="PIRSR602157-1"/>
    </source>
</evidence>
<feature type="binding site" evidence="7">
    <location>
        <position position="221"/>
    </location>
    <ligand>
        <name>cyanocob(III)alamin</name>
        <dbReference type="ChEBI" id="CHEBI:17439"/>
    </ligand>
</feature>
<organism evidence="11">
    <name type="scientific">Leucoraja erinaceus</name>
    <name type="common">Little skate</name>
    <name type="synonym">Raja erinacea</name>
    <dbReference type="NCBI Taxonomy" id="7782"/>
    <lineage>
        <taxon>Eukaryota</taxon>
        <taxon>Metazoa</taxon>
        <taxon>Chordata</taxon>
        <taxon>Craniata</taxon>
        <taxon>Vertebrata</taxon>
        <taxon>Chondrichthyes</taxon>
        <taxon>Elasmobranchii</taxon>
        <taxon>Batoidea</taxon>
        <taxon>Rajiformes</taxon>
        <taxon>Rajidae</taxon>
        <taxon>Leucoraja</taxon>
    </lineage>
</organism>
<feature type="binding site" evidence="7">
    <location>
        <position position="175"/>
    </location>
    <ligand>
        <name>cyanocob(III)alamin</name>
        <dbReference type="ChEBI" id="CHEBI:17439"/>
    </ligand>
</feature>
<dbReference type="Pfam" id="PF01122">
    <property type="entry name" value="Cobalamin_bind"/>
    <property type="match status" value="1"/>
</dbReference>
<keyword evidence="4" id="KW-0964">Secreted</keyword>
<comment type="subcellular location">
    <subcellularLocation>
        <location evidence="1">Secreted</location>
    </subcellularLocation>
</comment>
<dbReference type="GO" id="GO:0031419">
    <property type="term" value="F:cobalamin binding"/>
    <property type="evidence" value="ECO:0007669"/>
    <property type="project" value="InterPro"/>
</dbReference>
<name>A0A0B4UCC4_LEUER</name>
<dbReference type="GO" id="GO:0006824">
    <property type="term" value="P:cobalt ion transport"/>
    <property type="evidence" value="ECO:0007669"/>
    <property type="project" value="UniProtKB-KW"/>
</dbReference>
<keyword evidence="8" id="KW-1015">Disulfide bond</keyword>
<dbReference type="GO" id="GO:0015889">
    <property type="term" value="P:cobalamin transport"/>
    <property type="evidence" value="ECO:0007669"/>
    <property type="project" value="InterPro"/>
</dbReference>
<keyword evidence="3" id="KW-0171">Cobalt transport</keyword>
<keyword evidence="5 9" id="KW-0732">Signal</keyword>
<feature type="binding site" evidence="7">
    <location>
        <begin position="136"/>
        <end position="140"/>
    </location>
    <ligand>
        <name>cyanocob(III)alamin</name>
        <dbReference type="ChEBI" id="CHEBI:17439"/>
    </ligand>
</feature>
<dbReference type="InterPro" id="IPR002157">
    <property type="entry name" value="Cbl-bd_prot"/>
</dbReference>
<sequence>MSTAKIILIVVFGISLCHGVPDTPDIQRLIQVLEDSAANTPPDPRVLISLRLAKPFITHVEKNLLRLLKAEAFKNGASFSSGMASLYVLAMTSCCVEPARVPVNGIDPPADLISLLRMKLEEEMTSIRSHHGRPVTSYYQVSLSMLGLCESEQPISQTYVNILIEAVKKNEFWFDTTAVTALALRCLELRSYKPIQPIKDTLTRLTADLYSARDEWGDSENIYSAGLAMQALIANDNHSWDSEGLRRNISAAIGNGKFNIPIAAAQMLPALLDKPYLDVMYVDCPVASGQQEAVVSELDTIHVVYEVVQPEICHRIELTVEVGATILDVMELAQTNNTQYFKFEKIHTVWGWMITAIGGTEAKSAQHSYWEFLVGNKPITVGVSSFHVQDGDDITARLAPY</sequence>
<dbReference type="InterPro" id="IPR051588">
    <property type="entry name" value="Cobalamin_Transport"/>
</dbReference>
<comment type="similarity">
    <text evidence="2">Belongs to the eukaryotic cobalamin transport proteins family.</text>
</comment>
<evidence type="ECO:0000256" key="1">
    <source>
        <dbReference type="ARBA" id="ARBA00004613"/>
    </source>
</evidence>
<feature type="disulfide bond" evidence="8">
    <location>
        <begin position="149"/>
        <end position="186"/>
    </location>
</feature>
<keyword evidence="3" id="KW-0406">Ion transport</keyword>
<dbReference type="Gene3D" id="1.50.10.20">
    <property type="match status" value="1"/>
</dbReference>
<evidence type="ECO:0000256" key="8">
    <source>
        <dbReference type="PIRSR" id="PIRSR602157-2"/>
    </source>
</evidence>
<feature type="signal peptide" evidence="9">
    <location>
        <begin position="1"/>
        <end position="19"/>
    </location>
</feature>
<feature type="binding site" evidence="7">
    <location>
        <position position="401"/>
    </location>
    <ligand>
        <name>cyanocob(III)alamin</name>
        <dbReference type="ChEBI" id="CHEBI:17439"/>
    </ligand>
</feature>
<keyword evidence="3" id="KW-0813">Transport</keyword>
<evidence type="ECO:0000256" key="4">
    <source>
        <dbReference type="ARBA" id="ARBA00022525"/>
    </source>
</evidence>
<evidence type="ECO:0000256" key="5">
    <source>
        <dbReference type="ARBA" id="ARBA00022729"/>
    </source>
</evidence>
<proteinExistence type="evidence at transcript level"/>
<dbReference type="InterPro" id="IPR027954">
    <property type="entry name" value="Transcobalamin-like_C"/>
</dbReference>
<evidence type="ECO:0000256" key="3">
    <source>
        <dbReference type="ARBA" id="ARBA00022426"/>
    </source>
</evidence>